<dbReference type="PANTHER" id="PTHR30302">
    <property type="entry name" value="HYDROGENASE 1 MATURATION PROTEASE"/>
    <property type="match status" value="1"/>
</dbReference>
<dbReference type="CDD" id="cd00518">
    <property type="entry name" value="H2MP"/>
    <property type="match status" value="1"/>
</dbReference>
<dbReference type="PANTHER" id="PTHR30302:SF1">
    <property type="entry name" value="HYDROGENASE 2 MATURATION PROTEASE"/>
    <property type="match status" value="1"/>
</dbReference>
<keyword evidence="3" id="KW-0064">Aspartyl protease</keyword>
<dbReference type="GO" id="GO:0008047">
    <property type="term" value="F:enzyme activator activity"/>
    <property type="evidence" value="ECO:0007669"/>
    <property type="project" value="InterPro"/>
</dbReference>
<evidence type="ECO:0000313" key="5">
    <source>
        <dbReference type="EMBL" id="MBA2889993.1"/>
    </source>
</evidence>
<keyword evidence="2 5" id="KW-0645">Protease</keyword>
<dbReference type="GO" id="GO:0016485">
    <property type="term" value="P:protein processing"/>
    <property type="evidence" value="ECO:0007669"/>
    <property type="project" value="TreeGrafter"/>
</dbReference>
<dbReference type="Pfam" id="PF01750">
    <property type="entry name" value="HycI"/>
    <property type="match status" value="1"/>
</dbReference>
<reference evidence="5 6" key="1">
    <citation type="submission" date="2020-07" db="EMBL/GenBank/DDBJ databases">
        <title>Genomic Encyclopedia of Type Strains, Phase IV (KMG-IV): sequencing the most valuable type-strain genomes for metagenomic binning, comparative biology and taxonomic classification.</title>
        <authorList>
            <person name="Goeker M."/>
        </authorList>
    </citation>
    <scope>NUCLEOTIDE SEQUENCE [LARGE SCALE GENOMIC DNA]</scope>
    <source>
        <strain evidence="5 6">DSM 45533</strain>
    </source>
</reference>
<sequence length="153" mass="15479">MSRTVIIGIGNDYRGDDGAGLEAARALGGLENGGDPAELVEAWTGADLAVVIDCAHAHDPPGTIRCHAGLGLPPAGHTSTHGLSLADALDLGRALGRLPRRLVVVTVEGAGFELGAPLSPAVRQALPELISRCAEVARPPACPRSGGSRRGSA</sequence>
<dbReference type="NCBIfam" id="TIGR00072">
    <property type="entry name" value="hydrog_prot"/>
    <property type="match status" value="1"/>
</dbReference>
<accession>A0A7W0CF23</accession>
<dbReference type="SUPFAM" id="SSF53163">
    <property type="entry name" value="HybD-like"/>
    <property type="match status" value="1"/>
</dbReference>
<evidence type="ECO:0000256" key="1">
    <source>
        <dbReference type="ARBA" id="ARBA00006814"/>
    </source>
</evidence>
<dbReference type="AlphaFoldDB" id="A0A7W0CF23"/>
<organism evidence="5 6">
    <name type="scientific">Nonomuraea soli</name>
    <dbReference type="NCBI Taxonomy" id="1032476"/>
    <lineage>
        <taxon>Bacteria</taxon>
        <taxon>Bacillati</taxon>
        <taxon>Actinomycetota</taxon>
        <taxon>Actinomycetes</taxon>
        <taxon>Streptosporangiales</taxon>
        <taxon>Streptosporangiaceae</taxon>
        <taxon>Nonomuraea</taxon>
    </lineage>
</organism>
<keyword evidence="4 5" id="KW-0378">Hydrolase</keyword>
<dbReference type="InterPro" id="IPR023430">
    <property type="entry name" value="Pept_HybD-like_dom_sf"/>
</dbReference>
<gene>
    <name evidence="5" type="ORF">HNR30_001328</name>
</gene>
<name>A0A7W0CF23_9ACTN</name>
<comment type="caution">
    <text evidence="5">The sequence shown here is derived from an EMBL/GenBank/DDBJ whole genome shotgun (WGS) entry which is preliminary data.</text>
</comment>
<protein>
    <submittedName>
        <fullName evidence="5">Hydrogenase maturation protease</fullName>
        <ecNumber evidence="5">3.4.23.-</ecNumber>
    </submittedName>
</protein>
<dbReference type="GO" id="GO:0004190">
    <property type="term" value="F:aspartic-type endopeptidase activity"/>
    <property type="evidence" value="ECO:0007669"/>
    <property type="project" value="UniProtKB-KW"/>
</dbReference>
<evidence type="ECO:0000313" key="6">
    <source>
        <dbReference type="Proteomes" id="UP000530928"/>
    </source>
</evidence>
<evidence type="ECO:0000256" key="2">
    <source>
        <dbReference type="ARBA" id="ARBA00022670"/>
    </source>
</evidence>
<dbReference type="EC" id="3.4.23.-" evidence="5"/>
<evidence type="ECO:0000256" key="3">
    <source>
        <dbReference type="ARBA" id="ARBA00022750"/>
    </source>
</evidence>
<dbReference type="EMBL" id="JACDUR010000001">
    <property type="protein sequence ID" value="MBA2889993.1"/>
    <property type="molecule type" value="Genomic_DNA"/>
</dbReference>
<dbReference type="Proteomes" id="UP000530928">
    <property type="component" value="Unassembled WGS sequence"/>
</dbReference>
<dbReference type="InterPro" id="IPR000671">
    <property type="entry name" value="Peptidase_A31"/>
</dbReference>
<proteinExistence type="inferred from homology"/>
<comment type="similarity">
    <text evidence="1">Belongs to the peptidase A31 family.</text>
</comment>
<dbReference type="RefSeq" id="WP_181608723.1">
    <property type="nucleotide sequence ID" value="NZ_BAABAM010000001.1"/>
</dbReference>
<keyword evidence="6" id="KW-1185">Reference proteome</keyword>
<evidence type="ECO:0000256" key="4">
    <source>
        <dbReference type="ARBA" id="ARBA00022801"/>
    </source>
</evidence>
<dbReference type="Gene3D" id="3.40.50.1450">
    <property type="entry name" value="HybD-like"/>
    <property type="match status" value="1"/>
</dbReference>